<keyword evidence="2" id="KW-0812">Transmembrane</keyword>
<organism evidence="3 4">
    <name type="scientific">Perkinsus olseni</name>
    <name type="common">Perkinsus atlanticus</name>
    <dbReference type="NCBI Taxonomy" id="32597"/>
    <lineage>
        <taxon>Eukaryota</taxon>
        <taxon>Sar</taxon>
        <taxon>Alveolata</taxon>
        <taxon>Perkinsozoa</taxon>
        <taxon>Perkinsea</taxon>
        <taxon>Perkinsida</taxon>
        <taxon>Perkinsidae</taxon>
        <taxon>Perkinsus</taxon>
    </lineage>
</organism>
<keyword evidence="2" id="KW-0472">Membrane</keyword>
<keyword evidence="2" id="KW-1133">Transmembrane helix</keyword>
<dbReference type="EMBL" id="JABANP010000103">
    <property type="protein sequence ID" value="KAF4690258.1"/>
    <property type="molecule type" value="Genomic_DNA"/>
</dbReference>
<protein>
    <submittedName>
        <fullName evidence="3">Uncharacterized protein</fullName>
    </submittedName>
</protein>
<accession>A0A7J6P2D3</accession>
<reference evidence="3 4" key="1">
    <citation type="submission" date="2020-04" db="EMBL/GenBank/DDBJ databases">
        <title>Perkinsus olseni comparative genomics.</title>
        <authorList>
            <person name="Bogema D.R."/>
        </authorList>
    </citation>
    <scope>NUCLEOTIDE SEQUENCE [LARGE SCALE GENOMIC DNA]</scope>
    <source>
        <strain evidence="3">00978-12</strain>
    </source>
</reference>
<dbReference type="AlphaFoldDB" id="A0A7J6P2D3"/>
<feature type="transmembrane region" description="Helical" evidence="2">
    <location>
        <begin position="42"/>
        <end position="63"/>
    </location>
</feature>
<sequence>MRDTGSEEEEAREPEDKPVLLAEDDAPASGNEVSNAGAVKSFIVSFLVMLVSIPALVFVGTLRKRKNVTPHIRKWGPFYMILVATVAVMMDLLRHVLLDAVNWSLHDPTSGKQYKFHLDSCVYGVPAVSQGHEGECPDTGAGPLQVVEENALGVNMPIFATDKRGSSWLPLKLLLLVYVVHAVTAIDQDLKVTIDHPQGCAHGPDRNESRDTVHMLAFSCIGVWRGMNSDGVNQTSVGMKLVSNYPLTRYKVMTLRVNYLDRIGTAESPNVTVETTGSAYLFLRYGRGLYVKWFLNSTDHISNKQDNLGSVSIDLQSRVYLDTDVDTPQTHTSLLDTQGSATSIGMGLVGYGHGTSQYANFTSWYTMVVLPEPDKMVFAPDIHYDESGIPLKDCEPPG</sequence>
<name>A0A7J6P2D3_PEROL</name>
<feature type="region of interest" description="Disordered" evidence="1">
    <location>
        <begin position="1"/>
        <end position="20"/>
    </location>
</feature>
<feature type="compositionally biased region" description="Acidic residues" evidence="1">
    <location>
        <begin position="1"/>
        <end position="13"/>
    </location>
</feature>
<proteinExistence type="predicted"/>
<evidence type="ECO:0000256" key="1">
    <source>
        <dbReference type="SAM" id="MobiDB-lite"/>
    </source>
</evidence>
<comment type="caution">
    <text evidence="3">The sequence shown here is derived from an EMBL/GenBank/DDBJ whole genome shotgun (WGS) entry which is preliminary data.</text>
</comment>
<evidence type="ECO:0000313" key="3">
    <source>
        <dbReference type="EMBL" id="KAF4690258.1"/>
    </source>
</evidence>
<evidence type="ECO:0000313" key="4">
    <source>
        <dbReference type="Proteomes" id="UP000541610"/>
    </source>
</evidence>
<gene>
    <name evidence="3" type="ORF">FOZ60_000415</name>
</gene>
<dbReference type="OrthoDB" id="10391235at2759"/>
<evidence type="ECO:0000256" key="2">
    <source>
        <dbReference type="SAM" id="Phobius"/>
    </source>
</evidence>
<feature type="transmembrane region" description="Helical" evidence="2">
    <location>
        <begin position="75"/>
        <end position="93"/>
    </location>
</feature>
<dbReference type="Proteomes" id="UP000541610">
    <property type="component" value="Unassembled WGS sequence"/>
</dbReference>